<dbReference type="PROSITE" id="PS50837">
    <property type="entry name" value="NACHT"/>
    <property type="match status" value="1"/>
</dbReference>
<gene>
    <name evidence="3" type="ORF">K402DRAFT_397887</name>
</gene>
<dbReference type="InterPro" id="IPR027417">
    <property type="entry name" value="P-loop_NTPase"/>
</dbReference>
<dbReference type="Gene3D" id="3.40.50.300">
    <property type="entry name" value="P-loop containing nucleotide triphosphate hydrolases"/>
    <property type="match status" value="1"/>
</dbReference>
<accession>A0A6G1GMV6</accession>
<dbReference type="PANTHER" id="PTHR10039">
    <property type="entry name" value="AMELOGENIN"/>
    <property type="match status" value="1"/>
</dbReference>
<dbReference type="AlphaFoldDB" id="A0A6G1GMV6"/>
<evidence type="ECO:0000259" key="2">
    <source>
        <dbReference type="PROSITE" id="PS50837"/>
    </source>
</evidence>
<proteinExistence type="predicted"/>
<keyword evidence="1" id="KW-0677">Repeat</keyword>
<organism evidence="3 4">
    <name type="scientific">Aulographum hederae CBS 113979</name>
    <dbReference type="NCBI Taxonomy" id="1176131"/>
    <lineage>
        <taxon>Eukaryota</taxon>
        <taxon>Fungi</taxon>
        <taxon>Dikarya</taxon>
        <taxon>Ascomycota</taxon>
        <taxon>Pezizomycotina</taxon>
        <taxon>Dothideomycetes</taxon>
        <taxon>Pleosporomycetidae</taxon>
        <taxon>Aulographales</taxon>
        <taxon>Aulographaceae</taxon>
    </lineage>
</organism>
<dbReference type="SUPFAM" id="SSF52540">
    <property type="entry name" value="P-loop containing nucleoside triphosphate hydrolases"/>
    <property type="match status" value="1"/>
</dbReference>
<name>A0A6G1GMV6_9PEZI</name>
<dbReference type="Proteomes" id="UP000800041">
    <property type="component" value="Unassembled WGS sequence"/>
</dbReference>
<sequence length="783" mass="87441">MSAWGGFDRRLKGILEDLAHHSELVDKEANAAAIELASETRNRMLEQIEKSESEKVEHDFHAVLAWLDSGRLLQEDEVDARTHNCHPGSCEWIFKNLKIKAWEGNSRVTPVLWLYGKPGSGKTMLCSQIINSLLSKNVPTLYYFFSYDVSSNPNRNKCVSVLKSLAAQIIKANRDLATAIYDLFISKGANATVRTLRDVIQTLLKACTSTRIILDGLDECPEKEAIAILKEVVALASCDGGPISCKVLVSSRDVDPISKILDTKSSISLRSEGEGLNAAIIAFVKARVGGLLTSNLDSGFEAEKDLHGYLEQRLIQKADGMFLWADLVLSVLEELYSIDEMKDAVETLPADLESLYERILERWKDRPNVSTSYRIFNWLTYATRPIRKHELQQGIGLHHHNKKSFEVSEGSRQSNKVFGLCKPLLEDGPNDTIRFVHTSVQQYLLKRNDAFISPQLGHYYIAFACVVYLKAGLDLLDPSLMTSAKDQSLIRGLHALNHYATENWSFHLMEYLHHVSDSTDDGRLLCEQIQSMCDKHDTINGHCQIGGLMLDQPALVPDFKRLERFGASPSACFAIIEHLKVQRAAEEPAETLLVGRADSPQQNLFSVLRQKYDAMSRRLLDSESCEGVTDSALLSFKQAVAGTQLCCRLRNCPRGVFGFASPEELRTHEASHVMSLLCKYDGCQYSKLGFRDPRALKRHLQQFHPPEAPPIPISIHRLDTAATLVNGQEDLGAGTYSHSEKEDSDIEMTAPMLDWGLPMVGLQEPEVATSDEFAISTTSWSMA</sequence>
<dbReference type="InterPro" id="IPR007111">
    <property type="entry name" value="NACHT_NTPase"/>
</dbReference>
<dbReference type="PANTHER" id="PTHR10039:SF14">
    <property type="entry name" value="NACHT DOMAIN-CONTAINING PROTEIN"/>
    <property type="match status" value="1"/>
</dbReference>
<protein>
    <recommendedName>
        <fullName evidence="2">NACHT domain-containing protein</fullName>
    </recommendedName>
</protein>
<dbReference type="Pfam" id="PF24883">
    <property type="entry name" value="NPHP3_N"/>
    <property type="match status" value="1"/>
</dbReference>
<keyword evidence="4" id="KW-1185">Reference proteome</keyword>
<dbReference type="SMART" id="SM00355">
    <property type="entry name" value="ZnF_C2H2"/>
    <property type="match status" value="2"/>
</dbReference>
<dbReference type="InterPro" id="IPR056884">
    <property type="entry name" value="NPHP3-like_N"/>
</dbReference>
<feature type="domain" description="NACHT" evidence="2">
    <location>
        <begin position="110"/>
        <end position="252"/>
    </location>
</feature>
<evidence type="ECO:0000256" key="1">
    <source>
        <dbReference type="ARBA" id="ARBA00022737"/>
    </source>
</evidence>
<dbReference type="OrthoDB" id="7464126at2759"/>
<reference evidence="3" key="1">
    <citation type="journal article" date="2020" name="Stud. Mycol.">
        <title>101 Dothideomycetes genomes: a test case for predicting lifestyles and emergence of pathogens.</title>
        <authorList>
            <person name="Haridas S."/>
            <person name="Albert R."/>
            <person name="Binder M."/>
            <person name="Bloem J."/>
            <person name="Labutti K."/>
            <person name="Salamov A."/>
            <person name="Andreopoulos B."/>
            <person name="Baker S."/>
            <person name="Barry K."/>
            <person name="Bills G."/>
            <person name="Bluhm B."/>
            <person name="Cannon C."/>
            <person name="Castanera R."/>
            <person name="Culley D."/>
            <person name="Daum C."/>
            <person name="Ezra D."/>
            <person name="Gonzalez J."/>
            <person name="Henrissat B."/>
            <person name="Kuo A."/>
            <person name="Liang C."/>
            <person name="Lipzen A."/>
            <person name="Lutzoni F."/>
            <person name="Magnuson J."/>
            <person name="Mondo S."/>
            <person name="Nolan M."/>
            <person name="Ohm R."/>
            <person name="Pangilinan J."/>
            <person name="Park H.-J."/>
            <person name="Ramirez L."/>
            <person name="Alfaro M."/>
            <person name="Sun H."/>
            <person name="Tritt A."/>
            <person name="Yoshinaga Y."/>
            <person name="Zwiers L.-H."/>
            <person name="Turgeon B."/>
            <person name="Goodwin S."/>
            <person name="Spatafora J."/>
            <person name="Crous P."/>
            <person name="Grigoriev I."/>
        </authorList>
    </citation>
    <scope>NUCLEOTIDE SEQUENCE</scope>
    <source>
        <strain evidence="3">CBS 113979</strain>
    </source>
</reference>
<evidence type="ECO:0000313" key="3">
    <source>
        <dbReference type="EMBL" id="KAF1982150.1"/>
    </source>
</evidence>
<dbReference type="EMBL" id="ML977188">
    <property type="protein sequence ID" value="KAF1982150.1"/>
    <property type="molecule type" value="Genomic_DNA"/>
</dbReference>
<evidence type="ECO:0000313" key="4">
    <source>
        <dbReference type="Proteomes" id="UP000800041"/>
    </source>
</evidence>
<dbReference type="InterPro" id="IPR013087">
    <property type="entry name" value="Znf_C2H2_type"/>
</dbReference>